<evidence type="ECO:0000256" key="3">
    <source>
        <dbReference type="ARBA" id="ARBA00022927"/>
    </source>
</evidence>
<evidence type="ECO:0000313" key="6">
    <source>
        <dbReference type="Proteomes" id="UP000275267"/>
    </source>
</evidence>
<keyword evidence="2" id="KW-0813">Transport</keyword>
<dbReference type="InterPro" id="IPR036388">
    <property type="entry name" value="WH-like_DNA-bd_sf"/>
</dbReference>
<dbReference type="STRING" id="4540.A0A3L6QY33"/>
<dbReference type="InterPro" id="IPR008570">
    <property type="entry name" value="ESCRT-II_cplx_Vps25-sub"/>
</dbReference>
<proteinExistence type="inferred from homology"/>
<protein>
    <recommendedName>
        <fullName evidence="4">ESCRT-II complex subunit VPS25</fullName>
    </recommendedName>
</protein>
<dbReference type="InterPro" id="IPR036390">
    <property type="entry name" value="WH_DNA-bd_sf"/>
</dbReference>
<dbReference type="Proteomes" id="UP000275267">
    <property type="component" value="Unassembled WGS sequence"/>
</dbReference>
<comment type="caution">
    <text evidence="5">The sequence shown here is derived from an EMBL/GenBank/DDBJ whole genome shotgun (WGS) entry which is preliminary data.</text>
</comment>
<dbReference type="SUPFAM" id="SSF46785">
    <property type="entry name" value="Winged helix' DNA-binding domain"/>
    <property type="match status" value="2"/>
</dbReference>
<organism evidence="5 6">
    <name type="scientific">Panicum miliaceum</name>
    <name type="common">Proso millet</name>
    <name type="synonym">Broomcorn millet</name>
    <dbReference type="NCBI Taxonomy" id="4540"/>
    <lineage>
        <taxon>Eukaryota</taxon>
        <taxon>Viridiplantae</taxon>
        <taxon>Streptophyta</taxon>
        <taxon>Embryophyta</taxon>
        <taxon>Tracheophyta</taxon>
        <taxon>Spermatophyta</taxon>
        <taxon>Magnoliopsida</taxon>
        <taxon>Liliopsida</taxon>
        <taxon>Poales</taxon>
        <taxon>Poaceae</taxon>
        <taxon>PACMAD clade</taxon>
        <taxon>Panicoideae</taxon>
        <taxon>Panicodae</taxon>
        <taxon>Paniceae</taxon>
        <taxon>Panicinae</taxon>
        <taxon>Panicum</taxon>
        <taxon>Panicum sect. Panicum</taxon>
    </lineage>
</organism>
<keyword evidence="6" id="KW-1185">Reference proteome</keyword>
<dbReference type="GO" id="GO:0042803">
    <property type="term" value="F:protein homodimerization activity"/>
    <property type="evidence" value="ECO:0007669"/>
    <property type="project" value="TreeGrafter"/>
</dbReference>
<reference evidence="6" key="1">
    <citation type="journal article" date="2019" name="Nat. Commun.">
        <title>The genome of broomcorn millet.</title>
        <authorList>
            <person name="Zou C."/>
            <person name="Miki D."/>
            <person name="Li D."/>
            <person name="Tang Q."/>
            <person name="Xiao L."/>
            <person name="Rajput S."/>
            <person name="Deng P."/>
            <person name="Jia W."/>
            <person name="Huang R."/>
            <person name="Zhang M."/>
            <person name="Sun Y."/>
            <person name="Hu J."/>
            <person name="Fu X."/>
            <person name="Schnable P.S."/>
            <person name="Li F."/>
            <person name="Zhang H."/>
            <person name="Feng B."/>
            <person name="Zhu X."/>
            <person name="Liu R."/>
            <person name="Schnable J.C."/>
            <person name="Zhu J.-K."/>
            <person name="Zhang H."/>
        </authorList>
    </citation>
    <scope>NUCLEOTIDE SEQUENCE [LARGE SCALE GENOMIC DNA]</scope>
</reference>
<dbReference type="FunFam" id="1.10.10.10:FF:000141">
    <property type="entry name" value="vacuolar protein-sorting-associated protein 25"/>
    <property type="match status" value="1"/>
</dbReference>
<dbReference type="PANTHER" id="PTHR13149">
    <property type="entry name" value="VACUOLAR PROTEIN SORTING-ASSOCIATED PROTEIN VPS25"/>
    <property type="match status" value="1"/>
</dbReference>
<dbReference type="Pfam" id="PF05871">
    <property type="entry name" value="ESCRT-II"/>
    <property type="match status" value="1"/>
</dbReference>
<evidence type="ECO:0000256" key="2">
    <source>
        <dbReference type="ARBA" id="ARBA00022448"/>
    </source>
</evidence>
<evidence type="ECO:0000256" key="1">
    <source>
        <dbReference type="ARBA" id="ARBA00009674"/>
    </source>
</evidence>
<keyword evidence="3" id="KW-0653">Protein transport</keyword>
<gene>
    <name evidence="5" type="ORF">C2845_PM08G20960</name>
</gene>
<dbReference type="PANTHER" id="PTHR13149:SF0">
    <property type="entry name" value="VACUOLAR PROTEIN-SORTING-ASSOCIATED PROTEIN 25"/>
    <property type="match status" value="1"/>
</dbReference>
<dbReference type="EMBL" id="PQIB02000010">
    <property type="protein sequence ID" value="RLM91413.1"/>
    <property type="molecule type" value="Genomic_DNA"/>
</dbReference>
<dbReference type="Gene3D" id="1.10.10.10">
    <property type="entry name" value="Winged helix-like DNA-binding domain superfamily/Winged helix DNA-binding domain"/>
    <property type="match status" value="1"/>
</dbReference>
<evidence type="ECO:0000256" key="4">
    <source>
        <dbReference type="ARBA" id="ARBA00030094"/>
    </source>
</evidence>
<comment type="similarity">
    <text evidence="1">Belongs to the VPS25 family.</text>
</comment>
<evidence type="ECO:0000313" key="5">
    <source>
        <dbReference type="EMBL" id="RLM91413.1"/>
    </source>
</evidence>
<accession>A0A3L6QY33</accession>
<sequence>MQKLGDFRLPPFFNYPPYFTLQEEHMTELVNGSLSHEAKEVFLAALVSEGRAEWMDKGHKKCLILWLRIQDWANLILNFVKDNGLEVMTIEEIRSGIDSRGTELEGIDRGVLMRALRQLEQKGKAAIFKGTSADDEGVKFSV</sequence>
<dbReference type="OrthoDB" id="245150at2759"/>
<dbReference type="AlphaFoldDB" id="A0A3L6QY33"/>
<dbReference type="GO" id="GO:0005198">
    <property type="term" value="F:structural molecule activity"/>
    <property type="evidence" value="ECO:0007669"/>
    <property type="project" value="TreeGrafter"/>
</dbReference>
<dbReference type="GO" id="GO:0016236">
    <property type="term" value="P:macroautophagy"/>
    <property type="evidence" value="ECO:0007669"/>
    <property type="project" value="UniProtKB-ARBA"/>
</dbReference>
<name>A0A3L6QY33_PANMI</name>
<dbReference type="GO" id="GO:0043328">
    <property type="term" value="P:protein transport to vacuole involved in ubiquitin-dependent protein catabolic process via the multivesicular body sorting pathway"/>
    <property type="evidence" value="ECO:0007669"/>
    <property type="project" value="TreeGrafter"/>
</dbReference>
<dbReference type="GO" id="GO:0000814">
    <property type="term" value="C:ESCRT II complex"/>
    <property type="evidence" value="ECO:0007669"/>
    <property type="project" value="InterPro"/>
</dbReference>